<feature type="chain" id="PRO_5040929629" description="DUF7907 domain-containing protein" evidence="1">
    <location>
        <begin position="17"/>
        <end position="177"/>
    </location>
</feature>
<sequence length="177" mass="19448">MNFLTSLLLLATTVIAAPVDTAKESMRFHLKSTGATNANHNNLYVYAYHTGAGLNDAVLTSDVGIASPIYLNGTNALFDLKSDFSWGMIATGDTNYASWEPIVINAGSEGSEGYSINGNNFQWSEQNGFGGWLVCDWFHNAPQLFYLNRFYEATIPSSCSKVQLKTEYILDISHGRL</sequence>
<evidence type="ECO:0000313" key="3">
    <source>
        <dbReference type="EMBL" id="KAJ5512793.1"/>
    </source>
</evidence>
<dbReference type="EMBL" id="JAPWDS010000002">
    <property type="protein sequence ID" value="KAJ5512793.1"/>
    <property type="molecule type" value="Genomic_DNA"/>
</dbReference>
<reference evidence="3" key="2">
    <citation type="journal article" date="2023" name="IMA Fungus">
        <title>Comparative genomic study of the Penicillium genus elucidates a diverse pangenome and 15 lateral gene transfer events.</title>
        <authorList>
            <person name="Petersen C."/>
            <person name="Sorensen T."/>
            <person name="Nielsen M.R."/>
            <person name="Sondergaard T.E."/>
            <person name="Sorensen J.L."/>
            <person name="Fitzpatrick D.A."/>
            <person name="Frisvad J.C."/>
            <person name="Nielsen K.L."/>
        </authorList>
    </citation>
    <scope>NUCLEOTIDE SEQUENCE</scope>
    <source>
        <strain evidence="3">IBT 29495</strain>
    </source>
</reference>
<protein>
    <recommendedName>
        <fullName evidence="2">DUF7907 domain-containing protein</fullName>
    </recommendedName>
</protein>
<dbReference type="Proteomes" id="UP001149954">
    <property type="component" value="Unassembled WGS sequence"/>
</dbReference>
<gene>
    <name evidence="3" type="ORF">N7463_002345</name>
</gene>
<keyword evidence="1" id="KW-0732">Signal</keyword>
<feature type="domain" description="DUF7907" evidence="2">
    <location>
        <begin position="27"/>
        <end position="168"/>
    </location>
</feature>
<evidence type="ECO:0000313" key="4">
    <source>
        <dbReference type="Proteomes" id="UP001149954"/>
    </source>
</evidence>
<proteinExistence type="predicted"/>
<reference evidence="3" key="1">
    <citation type="submission" date="2022-12" db="EMBL/GenBank/DDBJ databases">
        <authorList>
            <person name="Petersen C."/>
        </authorList>
    </citation>
    <scope>NUCLEOTIDE SEQUENCE</scope>
    <source>
        <strain evidence="3">IBT 29495</strain>
    </source>
</reference>
<dbReference type="OrthoDB" id="3518533at2759"/>
<name>A0A9X0C892_9EURO</name>
<feature type="signal peptide" evidence="1">
    <location>
        <begin position="1"/>
        <end position="16"/>
    </location>
</feature>
<keyword evidence="4" id="KW-1185">Reference proteome</keyword>
<feature type="non-terminal residue" evidence="3">
    <location>
        <position position="1"/>
    </location>
</feature>
<dbReference type="Pfam" id="PF25484">
    <property type="entry name" value="DUF7907"/>
    <property type="match status" value="1"/>
</dbReference>
<dbReference type="InterPro" id="IPR057229">
    <property type="entry name" value="DUF7907"/>
</dbReference>
<organism evidence="3 4">
    <name type="scientific">Penicillium fimorum</name>
    <dbReference type="NCBI Taxonomy" id="1882269"/>
    <lineage>
        <taxon>Eukaryota</taxon>
        <taxon>Fungi</taxon>
        <taxon>Dikarya</taxon>
        <taxon>Ascomycota</taxon>
        <taxon>Pezizomycotina</taxon>
        <taxon>Eurotiomycetes</taxon>
        <taxon>Eurotiomycetidae</taxon>
        <taxon>Eurotiales</taxon>
        <taxon>Aspergillaceae</taxon>
        <taxon>Penicillium</taxon>
    </lineage>
</organism>
<comment type="caution">
    <text evidence="3">The sequence shown here is derived from an EMBL/GenBank/DDBJ whole genome shotgun (WGS) entry which is preliminary data.</text>
</comment>
<dbReference type="AlphaFoldDB" id="A0A9X0C892"/>
<accession>A0A9X0C892</accession>
<evidence type="ECO:0000256" key="1">
    <source>
        <dbReference type="SAM" id="SignalP"/>
    </source>
</evidence>
<evidence type="ECO:0000259" key="2">
    <source>
        <dbReference type="Pfam" id="PF25484"/>
    </source>
</evidence>